<dbReference type="Proteomes" id="UP000308600">
    <property type="component" value="Unassembled WGS sequence"/>
</dbReference>
<name>A0ACD3AJI5_9AGAR</name>
<organism evidence="1 2">
    <name type="scientific">Pluteus cervinus</name>
    <dbReference type="NCBI Taxonomy" id="181527"/>
    <lineage>
        <taxon>Eukaryota</taxon>
        <taxon>Fungi</taxon>
        <taxon>Dikarya</taxon>
        <taxon>Basidiomycota</taxon>
        <taxon>Agaricomycotina</taxon>
        <taxon>Agaricomycetes</taxon>
        <taxon>Agaricomycetidae</taxon>
        <taxon>Agaricales</taxon>
        <taxon>Pluteineae</taxon>
        <taxon>Pluteaceae</taxon>
        <taxon>Pluteus</taxon>
    </lineage>
</organism>
<reference evidence="1 2" key="1">
    <citation type="journal article" date="2019" name="Nat. Ecol. Evol.">
        <title>Megaphylogeny resolves global patterns of mushroom evolution.</title>
        <authorList>
            <person name="Varga T."/>
            <person name="Krizsan K."/>
            <person name="Foldi C."/>
            <person name="Dima B."/>
            <person name="Sanchez-Garcia M."/>
            <person name="Sanchez-Ramirez S."/>
            <person name="Szollosi G.J."/>
            <person name="Szarkandi J.G."/>
            <person name="Papp V."/>
            <person name="Albert L."/>
            <person name="Andreopoulos W."/>
            <person name="Angelini C."/>
            <person name="Antonin V."/>
            <person name="Barry K.W."/>
            <person name="Bougher N.L."/>
            <person name="Buchanan P."/>
            <person name="Buyck B."/>
            <person name="Bense V."/>
            <person name="Catcheside P."/>
            <person name="Chovatia M."/>
            <person name="Cooper J."/>
            <person name="Damon W."/>
            <person name="Desjardin D."/>
            <person name="Finy P."/>
            <person name="Geml J."/>
            <person name="Haridas S."/>
            <person name="Hughes K."/>
            <person name="Justo A."/>
            <person name="Karasinski D."/>
            <person name="Kautmanova I."/>
            <person name="Kiss B."/>
            <person name="Kocsube S."/>
            <person name="Kotiranta H."/>
            <person name="LaButti K.M."/>
            <person name="Lechner B.E."/>
            <person name="Liimatainen K."/>
            <person name="Lipzen A."/>
            <person name="Lukacs Z."/>
            <person name="Mihaltcheva S."/>
            <person name="Morgado L.N."/>
            <person name="Niskanen T."/>
            <person name="Noordeloos M.E."/>
            <person name="Ohm R.A."/>
            <person name="Ortiz-Santana B."/>
            <person name="Ovrebo C."/>
            <person name="Racz N."/>
            <person name="Riley R."/>
            <person name="Savchenko A."/>
            <person name="Shiryaev A."/>
            <person name="Soop K."/>
            <person name="Spirin V."/>
            <person name="Szebenyi C."/>
            <person name="Tomsovsky M."/>
            <person name="Tulloss R.E."/>
            <person name="Uehling J."/>
            <person name="Grigoriev I.V."/>
            <person name="Vagvolgyi C."/>
            <person name="Papp T."/>
            <person name="Martin F.M."/>
            <person name="Miettinen O."/>
            <person name="Hibbett D.S."/>
            <person name="Nagy L.G."/>
        </authorList>
    </citation>
    <scope>NUCLEOTIDE SEQUENCE [LARGE SCALE GENOMIC DNA]</scope>
    <source>
        <strain evidence="1 2">NL-1719</strain>
    </source>
</reference>
<accession>A0ACD3AJI5</accession>
<proteinExistence type="predicted"/>
<evidence type="ECO:0000313" key="2">
    <source>
        <dbReference type="Proteomes" id="UP000308600"/>
    </source>
</evidence>
<evidence type="ECO:0000313" key="1">
    <source>
        <dbReference type="EMBL" id="TFK65927.1"/>
    </source>
</evidence>
<protein>
    <submittedName>
        <fullName evidence="1">Uncharacterized protein</fullName>
    </submittedName>
</protein>
<dbReference type="EMBL" id="ML208421">
    <property type="protein sequence ID" value="TFK65927.1"/>
    <property type="molecule type" value="Genomic_DNA"/>
</dbReference>
<sequence length="492" mass="55181">MGITSATEVYAYSGTIDSQISQPPEEQDVDTPGLRLPDDVWGEIFKLTVVDFPVCVPFKRTEAPSQLIHVCSQWRRVALHTPTLWQAFSCAHLSSEKYVPEVVSLWITRASNRTLSITSLSPACNKKEATFNFERDIVIPNAYRIRELRLNMSGYLPDTYIRPNDFPVLEKLCIERFWSWADPDISPISMFRDAPRLQSASFHQNPPGIDPQDLGHFWPQLHDLHLGSECAPGRFGPILQGLANLQTCKIALSGRFGSITQPQLLTIGSSTLYSLEITYFGHDLDPFFPSLVFPNLRSLAVEAQCPLKLALDIAKNNPYIPNLRLSSEFNYDWRMLRPLLVALPALEALKLPWAILIRESVLHDMANGELVPNLRRLVCGHQLRRAFSNFLKIKGFAGASVCQGVDVADHDLDQMIVDLPETVDTGMGSRSAPILLFNRLLPAPFEYVEISPCSPVFIRDPGVRALSAQAGGRLVLKTYLDRVRKQRVDSTC</sequence>
<keyword evidence="2" id="KW-1185">Reference proteome</keyword>
<gene>
    <name evidence="1" type="ORF">BDN72DRAFT_900285</name>
</gene>